<dbReference type="InterPro" id="IPR052337">
    <property type="entry name" value="SAT4-like"/>
</dbReference>
<evidence type="ECO:0000256" key="1">
    <source>
        <dbReference type="ARBA" id="ARBA00004141"/>
    </source>
</evidence>
<feature type="transmembrane region" description="Helical" evidence="7">
    <location>
        <begin position="212"/>
        <end position="234"/>
    </location>
</feature>
<dbReference type="Proteomes" id="UP000288725">
    <property type="component" value="Chromosome 3"/>
</dbReference>
<accession>A0A444RPX9</accession>
<feature type="transmembrane region" description="Helical" evidence="7">
    <location>
        <begin position="130"/>
        <end position="152"/>
    </location>
</feature>
<feature type="transmembrane region" description="Helical" evidence="7">
    <location>
        <begin position="180"/>
        <end position="200"/>
    </location>
</feature>
<feature type="region of interest" description="Disordered" evidence="6">
    <location>
        <begin position="473"/>
        <end position="518"/>
    </location>
</feature>
<feature type="transmembrane region" description="Helical" evidence="7">
    <location>
        <begin position="12"/>
        <end position="32"/>
    </location>
</feature>
<evidence type="ECO:0000313" key="10">
    <source>
        <dbReference type="Proteomes" id="UP000288725"/>
    </source>
</evidence>
<evidence type="ECO:0000259" key="8">
    <source>
        <dbReference type="Pfam" id="PF20684"/>
    </source>
</evidence>
<dbReference type="InterPro" id="IPR049326">
    <property type="entry name" value="Rhodopsin_dom_fungi"/>
</dbReference>
<evidence type="ECO:0000256" key="5">
    <source>
        <dbReference type="ARBA" id="ARBA00038359"/>
    </source>
</evidence>
<feature type="compositionally biased region" description="Polar residues" evidence="6">
    <location>
        <begin position="491"/>
        <end position="508"/>
    </location>
</feature>
<evidence type="ECO:0000313" key="9">
    <source>
        <dbReference type="EMBL" id="RXG43222.1"/>
    </source>
</evidence>
<keyword evidence="2 7" id="KW-0812">Transmembrane</keyword>
<dbReference type="EMBL" id="RSDZ01000110">
    <property type="protein sequence ID" value="RXG43222.1"/>
    <property type="molecule type" value="Genomic_DNA"/>
</dbReference>
<evidence type="ECO:0000256" key="4">
    <source>
        <dbReference type="ARBA" id="ARBA00023136"/>
    </source>
</evidence>
<evidence type="ECO:0000256" key="6">
    <source>
        <dbReference type="SAM" id="MobiDB-lite"/>
    </source>
</evidence>
<evidence type="ECO:0000256" key="7">
    <source>
        <dbReference type="SAM" id="Phobius"/>
    </source>
</evidence>
<keyword evidence="4 7" id="KW-0472">Membrane</keyword>
<name>A0A444RPX9_VERDA</name>
<protein>
    <recommendedName>
        <fullName evidence="8">Rhodopsin domain-containing protein</fullName>
    </recommendedName>
</protein>
<organism evidence="9 10">
    <name type="scientific">Verticillium dahliae</name>
    <name type="common">Verticillium wilt</name>
    <dbReference type="NCBI Taxonomy" id="27337"/>
    <lineage>
        <taxon>Eukaryota</taxon>
        <taxon>Fungi</taxon>
        <taxon>Dikarya</taxon>
        <taxon>Ascomycota</taxon>
        <taxon>Pezizomycotina</taxon>
        <taxon>Sordariomycetes</taxon>
        <taxon>Hypocreomycetidae</taxon>
        <taxon>Glomerellales</taxon>
        <taxon>Plectosphaerellaceae</taxon>
        <taxon>Verticillium</taxon>
    </lineage>
</organism>
<keyword evidence="3 7" id="KW-1133">Transmembrane helix</keyword>
<reference evidence="9 10" key="1">
    <citation type="submission" date="2018-12" db="EMBL/GenBank/DDBJ databases">
        <title>Genome of Verticillium dahliae isolate Getta Getta.</title>
        <authorList>
            <person name="Gardiner D.M."/>
        </authorList>
    </citation>
    <scope>NUCLEOTIDE SEQUENCE [LARGE SCALE GENOMIC DNA]</scope>
    <source>
        <strain evidence="9 10">Getta Getta</strain>
    </source>
</reference>
<gene>
    <name evidence="9" type="ORF">VDGE_09776</name>
</gene>
<proteinExistence type="inferred from homology"/>
<feature type="transmembrane region" description="Helical" evidence="7">
    <location>
        <begin position="96"/>
        <end position="118"/>
    </location>
</feature>
<dbReference type="PANTHER" id="PTHR33048:SF146">
    <property type="entry name" value="INTEGRAL MEMBRANE PROTEIN"/>
    <property type="match status" value="1"/>
</dbReference>
<feature type="transmembrane region" description="Helical" evidence="7">
    <location>
        <begin position="44"/>
        <end position="64"/>
    </location>
</feature>
<dbReference type="Pfam" id="PF20684">
    <property type="entry name" value="Fung_rhodopsin"/>
    <property type="match status" value="1"/>
</dbReference>
<dbReference type="PANTHER" id="PTHR33048">
    <property type="entry name" value="PTH11-LIKE INTEGRAL MEMBRANE PROTEIN (AFU_ORTHOLOGUE AFUA_5G11245)"/>
    <property type="match status" value="1"/>
</dbReference>
<dbReference type="GO" id="GO:0016020">
    <property type="term" value="C:membrane"/>
    <property type="evidence" value="ECO:0007669"/>
    <property type="project" value="UniProtKB-SubCell"/>
</dbReference>
<feature type="domain" description="Rhodopsin" evidence="8">
    <location>
        <begin position="29"/>
        <end position="261"/>
    </location>
</feature>
<dbReference type="AlphaFoldDB" id="A0A444RPX9"/>
<sequence>MSSNTLDNTALLATGICMVILTSAVFGFRLAISLLERRQLAWEDGFLSAAYIVFLVISILYMLAGPTIFRLEDLAAGRIPMYPTIMDDSLRIQKTFFVTTSGLWISLWLVKASLLAVYKRLMVNLRLFTILWWVTVGICILTLAGAITSSMLSCSSMKAWFTAGACGTQRDIEAAYISLWYSYAVDILTDILVMLLPLGLIRNLQMKMSRKLSIAGLFCLGWVCVAVSTIRVAYLGRNAVEGSSFKQPATSWLALWGIVESAMVTEHLRYFQSTISGLEKRDPKTATILRDLEAAVRAANTTQRILRETKLPHDEQLCTLHATCAELIDNVGRQLRLIRKRVFCCAVVAEKYPLYLAKLRKDRPLDKMRADLRECEDKIMARLTVLLAEARNDAPTTRQPAEVGYARRRLRHHDSTESIRSLEAKIEGLESVMRNEASSDGNLVEDQPVGKTRSGVTSRWSLLWLWPQKATEQNEPANMVQDEKERDEDSSACSLRPSSEPSVASTAKRTLPAATHWT</sequence>
<evidence type="ECO:0000256" key="3">
    <source>
        <dbReference type="ARBA" id="ARBA00022989"/>
    </source>
</evidence>
<comment type="similarity">
    <text evidence="5">Belongs to the SAT4 family.</text>
</comment>
<evidence type="ECO:0000256" key="2">
    <source>
        <dbReference type="ARBA" id="ARBA00022692"/>
    </source>
</evidence>
<comment type="caution">
    <text evidence="9">The sequence shown here is derived from an EMBL/GenBank/DDBJ whole genome shotgun (WGS) entry which is preliminary data.</text>
</comment>
<comment type="subcellular location">
    <subcellularLocation>
        <location evidence="1">Membrane</location>
        <topology evidence="1">Multi-pass membrane protein</topology>
    </subcellularLocation>
</comment>